<protein>
    <submittedName>
        <fullName evidence="2">Uncharacterized protein</fullName>
    </submittedName>
</protein>
<reference evidence="2" key="1">
    <citation type="journal article" date="2020" name="Stud. Mycol.">
        <title>101 Dothideomycetes genomes: a test case for predicting lifestyles and emergence of pathogens.</title>
        <authorList>
            <person name="Haridas S."/>
            <person name="Albert R."/>
            <person name="Binder M."/>
            <person name="Bloem J."/>
            <person name="Labutti K."/>
            <person name="Salamov A."/>
            <person name="Andreopoulos B."/>
            <person name="Baker S."/>
            <person name="Barry K."/>
            <person name="Bills G."/>
            <person name="Bluhm B."/>
            <person name="Cannon C."/>
            <person name="Castanera R."/>
            <person name="Culley D."/>
            <person name="Daum C."/>
            <person name="Ezra D."/>
            <person name="Gonzalez J."/>
            <person name="Henrissat B."/>
            <person name="Kuo A."/>
            <person name="Liang C."/>
            <person name="Lipzen A."/>
            <person name="Lutzoni F."/>
            <person name="Magnuson J."/>
            <person name="Mondo S."/>
            <person name="Nolan M."/>
            <person name="Ohm R."/>
            <person name="Pangilinan J."/>
            <person name="Park H.-J."/>
            <person name="Ramirez L."/>
            <person name="Alfaro M."/>
            <person name="Sun H."/>
            <person name="Tritt A."/>
            <person name="Yoshinaga Y."/>
            <person name="Zwiers L.-H."/>
            <person name="Turgeon B."/>
            <person name="Goodwin S."/>
            <person name="Spatafora J."/>
            <person name="Crous P."/>
            <person name="Grigoriev I."/>
        </authorList>
    </citation>
    <scope>NUCLEOTIDE SEQUENCE</scope>
    <source>
        <strain evidence="2">CBS 133067</strain>
    </source>
</reference>
<sequence length="270" mass="29752">MATDEANLSNALEQNHLKPPPLGSPFRSPCPSSSSGFDSPSSSDDFSVDPVLLSIDPALFDTPQPTTMDHATSNSKTDNDLFADYTSSAAISCPPLPVPDIQSEPSSPFAHAFDQFPNFPTTPINMPRAQSQPPRTDAPAVIFHRGGTPVGVSHPFPAALKRERSGRNRTRGGRYHPYKREDTNTVAPGKPKRTMQLDTVAVIPQRTDGDLPDIFSRDGQLNESRASIDHQQEAMHRTLIRIEQLTVEIWREYRSLWGMVNSSVGDDLRH</sequence>
<evidence type="ECO:0000256" key="1">
    <source>
        <dbReference type="SAM" id="MobiDB-lite"/>
    </source>
</evidence>
<name>A0A9P4INT0_9PEZI</name>
<feature type="region of interest" description="Disordered" evidence="1">
    <location>
        <begin position="164"/>
        <end position="191"/>
    </location>
</feature>
<feature type="region of interest" description="Disordered" evidence="1">
    <location>
        <begin position="1"/>
        <end position="48"/>
    </location>
</feature>
<proteinExistence type="predicted"/>
<dbReference type="Proteomes" id="UP000799772">
    <property type="component" value="Unassembled WGS sequence"/>
</dbReference>
<dbReference type="EMBL" id="ML978122">
    <property type="protein sequence ID" value="KAF2102630.1"/>
    <property type="molecule type" value="Genomic_DNA"/>
</dbReference>
<keyword evidence="3" id="KW-1185">Reference proteome</keyword>
<accession>A0A9P4INT0</accession>
<dbReference type="AlphaFoldDB" id="A0A9P4INT0"/>
<feature type="compositionally biased region" description="Polar residues" evidence="1">
    <location>
        <begin position="1"/>
        <end position="13"/>
    </location>
</feature>
<feature type="compositionally biased region" description="Low complexity" evidence="1">
    <location>
        <begin position="24"/>
        <end position="48"/>
    </location>
</feature>
<organism evidence="2 3">
    <name type="scientific">Rhizodiscina lignyota</name>
    <dbReference type="NCBI Taxonomy" id="1504668"/>
    <lineage>
        <taxon>Eukaryota</taxon>
        <taxon>Fungi</taxon>
        <taxon>Dikarya</taxon>
        <taxon>Ascomycota</taxon>
        <taxon>Pezizomycotina</taxon>
        <taxon>Dothideomycetes</taxon>
        <taxon>Pleosporomycetidae</taxon>
        <taxon>Aulographales</taxon>
        <taxon>Rhizodiscinaceae</taxon>
        <taxon>Rhizodiscina</taxon>
    </lineage>
</organism>
<comment type="caution">
    <text evidence="2">The sequence shown here is derived from an EMBL/GenBank/DDBJ whole genome shotgun (WGS) entry which is preliminary data.</text>
</comment>
<evidence type="ECO:0000313" key="3">
    <source>
        <dbReference type="Proteomes" id="UP000799772"/>
    </source>
</evidence>
<feature type="compositionally biased region" description="Basic residues" evidence="1">
    <location>
        <begin position="167"/>
        <end position="177"/>
    </location>
</feature>
<gene>
    <name evidence="2" type="ORF">NA57DRAFT_71617</name>
</gene>
<evidence type="ECO:0000313" key="2">
    <source>
        <dbReference type="EMBL" id="KAF2102630.1"/>
    </source>
</evidence>